<feature type="domain" description="DEAD-box RNA helicase Q" evidence="8">
    <location>
        <begin position="56"/>
        <end position="84"/>
    </location>
</feature>
<reference evidence="9 10" key="1">
    <citation type="journal article" date="2023" name="BMC Biol.">
        <title>The compact genome of the sponge Oopsacas minuta (Hexactinellida) is lacking key metazoan core genes.</title>
        <authorList>
            <person name="Santini S."/>
            <person name="Schenkelaars Q."/>
            <person name="Jourda C."/>
            <person name="Duchesne M."/>
            <person name="Belahbib H."/>
            <person name="Rocher C."/>
            <person name="Selva M."/>
            <person name="Riesgo A."/>
            <person name="Vervoort M."/>
            <person name="Leys S.P."/>
            <person name="Kodjabachian L."/>
            <person name="Le Bivic A."/>
            <person name="Borchiellini C."/>
            <person name="Claverie J.M."/>
            <person name="Renard E."/>
        </authorList>
    </citation>
    <scope>NUCLEOTIDE SEQUENCE [LARGE SCALE GENOMIC DNA]</scope>
    <source>
        <strain evidence="9">SPO-2</strain>
    </source>
</reference>
<feature type="short sequence motif" description="Q motif" evidence="6">
    <location>
        <begin position="56"/>
        <end position="84"/>
    </location>
</feature>
<gene>
    <name evidence="9" type="ORF">LOD99_11677</name>
</gene>
<accession>A0AAV7JKK7</accession>
<keyword evidence="10" id="KW-1185">Reference proteome</keyword>
<feature type="compositionally biased region" description="Polar residues" evidence="7">
    <location>
        <begin position="752"/>
        <end position="768"/>
    </location>
</feature>
<dbReference type="InterPro" id="IPR011545">
    <property type="entry name" value="DEAD/DEAH_box_helicase_dom"/>
</dbReference>
<dbReference type="GO" id="GO:0016787">
    <property type="term" value="F:hydrolase activity"/>
    <property type="evidence" value="ECO:0007669"/>
    <property type="project" value="UniProtKB-KW"/>
</dbReference>
<dbReference type="Proteomes" id="UP001165289">
    <property type="component" value="Unassembled WGS sequence"/>
</dbReference>
<sequence>MSTTTNTDKEQAIPANIISCSELENLPDNSSIPTNEVTPNVKEQIFSNIPTEQIIQNFQELKLNTELYTNLKVNGYVKPTDIQSHILFPLVQGKSMLIESKPGTGKLTSLYILLLQRCRLSSMRIQGIIVTGNTVYCSTIEMNLSLLSEEVTAINLDELEVTDPGEVADHQFMMGSEQSIALLSGVINVIKIPIILCLYNINIQQSVLMDKITSNLTKFNQIVIMRDQTITIDYKLITKLLTQNAMHLSVDMQMSGPSHLTGMFKQIHQIETIPKPQDNSKQDISPANTEYSPAKQEQIQETPNLEVLRKLESGDKIIEFFLKHDLSLKVPTFYVFVFNYLFKGLSVVQTGYKSVERINLISLVVKEFDRHLTAPVHVVICHDGKEFKDSKLLANPSVYIFQDEETLNDIPKDKTIIIASSSKTLSVLKSFPNLFHSTGRIIVFYNISIGKFKDITQLFPQGLLFLAMLKCQIESIAGDIQIPFVNVAKHENNLNIEPFSGAKISPDDLSCLEELTREKTSLPQKFNTNQDFHKSRFHTTNREDHKFEDSRTMPRVVSINLLQTISAKHGINPKAILPFYPEVFSFSIRGDNILLIGFQQSEYSSIVNIVSLERVSNSTEPGCQVLVYYGSGEEADLCDYPNCKRLLSGNENSILDICPLVSVDTIRDITRLYTKQNAKFYALKKLIVLVGVTLDECIEIISNQIPCQLIFILTDIPTDDHFNDLPVSFVRFLNHNNSVKIEKVGQDDSLLTDENTQESSPELVNESPSDIPDTIDNTSKPVRPTQQTSMDNEFPQQTTSLARAILVRNNETVVVDNMEFFTTALSHTIGGNNILIREFSKEIITSFVTILYQDYCVNIPGNDYVLFCLGSRISDLFLPSFKCPSSLWLQNDKNISVQPNFQKEAYFLTITRLLNMIHTELECLVNRTWLIVFIGLSHKEIESCIPYIPLSNQYLFILSIEHPQFKKFMSAPYVVIRKTRRKLVTTEWVHKSKMKSFKTEYKQTNSIQQYDNNVETTTTTTIPPTQDSKENNRALALHAIASSILNSGKHVLLQATRSSGKTTLAFDYSIYNIDRNSKCVQVIFSSPSIFKSVKLFTDLNQYLKRNNETEVKAFLHAKGDSSQLSAYLENIGFHVLVTTNDSLSKLIKESSIIHACGLIVFDELYSNADVDQVTAMLPTLFHDSIPRGIQCIFITSSSEDVTKLLRFIPMSFFYIHSTRETLQKSTYSIDCYF</sequence>
<evidence type="ECO:0000256" key="2">
    <source>
        <dbReference type="ARBA" id="ARBA00022741"/>
    </source>
</evidence>
<dbReference type="InterPro" id="IPR027417">
    <property type="entry name" value="P-loop_NTPase"/>
</dbReference>
<evidence type="ECO:0000256" key="7">
    <source>
        <dbReference type="SAM" id="MobiDB-lite"/>
    </source>
</evidence>
<evidence type="ECO:0000313" key="10">
    <source>
        <dbReference type="Proteomes" id="UP001165289"/>
    </source>
</evidence>
<dbReference type="PROSITE" id="PS51195">
    <property type="entry name" value="Q_MOTIF"/>
    <property type="match status" value="1"/>
</dbReference>
<evidence type="ECO:0000256" key="4">
    <source>
        <dbReference type="ARBA" id="ARBA00022806"/>
    </source>
</evidence>
<evidence type="ECO:0000256" key="1">
    <source>
        <dbReference type="ARBA" id="ARBA00012552"/>
    </source>
</evidence>
<dbReference type="EC" id="3.6.4.13" evidence="1"/>
<comment type="caution">
    <text evidence="9">The sequence shown here is derived from an EMBL/GenBank/DDBJ whole genome shotgun (WGS) entry which is preliminary data.</text>
</comment>
<evidence type="ECO:0000256" key="6">
    <source>
        <dbReference type="PROSITE-ProRule" id="PRU00552"/>
    </source>
</evidence>
<dbReference type="PANTHER" id="PTHR47960">
    <property type="entry name" value="DEAD-BOX ATP-DEPENDENT RNA HELICASE 50"/>
    <property type="match status" value="1"/>
</dbReference>
<evidence type="ECO:0000256" key="3">
    <source>
        <dbReference type="ARBA" id="ARBA00022801"/>
    </source>
</evidence>
<feature type="compositionally biased region" description="Polar residues" evidence="7">
    <location>
        <begin position="775"/>
        <end position="794"/>
    </location>
</feature>
<dbReference type="GO" id="GO:0003676">
    <property type="term" value="F:nucleic acid binding"/>
    <property type="evidence" value="ECO:0007669"/>
    <property type="project" value="InterPro"/>
</dbReference>
<dbReference type="Pfam" id="PF00270">
    <property type="entry name" value="DEAD"/>
    <property type="match status" value="1"/>
</dbReference>
<organism evidence="9 10">
    <name type="scientific">Oopsacas minuta</name>
    <dbReference type="NCBI Taxonomy" id="111878"/>
    <lineage>
        <taxon>Eukaryota</taxon>
        <taxon>Metazoa</taxon>
        <taxon>Porifera</taxon>
        <taxon>Hexactinellida</taxon>
        <taxon>Hexasterophora</taxon>
        <taxon>Lyssacinosida</taxon>
        <taxon>Leucopsacidae</taxon>
        <taxon>Oopsacas</taxon>
    </lineage>
</organism>
<keyword evidence="2" id="KW-0547">Nucleotide-binding</keyword>
<dbReference type="EMBL" id="JAKMXF010000321">
    <property type="protein sequence ID" value="KAI6649311.1"/>
    <property type="molecule type" value="Genomic_DNA"/>
</dbReference>
<dbReference type="Gene3D" id="3.40.50.300">
    <property type="entry name" value="P-loop containing nucleotide triphosphate hydrolases"/>
    <property type="match status" value="2"/>
</dbReference>
<evidence type="ECO:0000259" key="8">
    <source>
        <dbReference type="PROSITE" id="PS51195"/>
    </source>
</evidence>
<dbReference type="SUPFAM" id="SSF52540">
    <property type="entry name" value="P-loop containing nucleoside triphosphate hydrolases"/>
    <property type="match status" value="2"/>
</dbReference>
<dbReference type="GO" id="GO:0005524">
    <property type="term" value="F:ATP binding"/>
    <property type="evidence" value="ECO:0007669"/>
    <property type="project" value="UniProtKB-KW"/>
</dbReference>
<proteinExistence type="predicted"/>
<dbReference type="GO" id="GO:0003724">
    <property type="term" value="F:RNA helicase activity"/>
    <property type="evidence" value="ECO:0007669"/>
    <property type="project" value="UniProtKB-EC"/>
</dbReference>
<keyword evidence="4" id="KW-0347">Helicase</keyword>
<evidence type="ECO:0000256" key="5">
    <source>
        <dbReference type="ARBA" id="ARBA00022840"/>
    </source>
</evidence>
<dbReference type="InterPro" id="IPR014014">
    <property type="entry name" value="RNA_helicase_DEAD_Q_motif"/>
</dbReference>
<feature type="region of interest" description="Disordered" evidence="7">
    <location>
        <begin position="746"/>
        <end position="794"/>
    </location>
</feature>
<keyword evidence="3" id="KW-0378">Hydrolase</keyword>
<dbReference type="AlphaFoldDB" id="A0AAV7JKK7"/>
<name>A0AAV7JKK7_9METZ</name>
<evidence type="ECO:0000313" key="9">
    <source>
        <dbReference type="EMBL" id="KAI6649311.1"/>
    </source>
</evidence>
<protein>
    <recommendedName>
        <fullName evidence="1">RNA helicase</fullName>
        <ecNumber evidence="1">3.6.4.13</ecNumber>
    </recommendedName>
</protein>
<feature type="region of interest" description="Disordered" evidence="7">
    <location>
        <begin position="275"/>
        <end position="299"/>
    </location>
</feature>
<keyword evidence="5" id="KW-0067">ATP-binding</keyword>
<feature type="compositionally biased region" description="Polar residues" evidence="7">
    <location>
        <begin position="277"/>
        <end position="299"/>
    </location>
</feature>